<evidence type="ECO:0000313" key="2">
    <source>
        <dbReference type="EMBL" id="GFY46429.1"/>
    </source>
</evidence>
<keyword evidence="3" id="KW-1185">Reference proteome</keyword>
<name>A0A8X7BYF3_9ARAC</name>
<feature type="compositionally biased region" description="Basic and acidic residues" evidence="1">
    <location>
        <begin position="55"/>
        <end position="66"/>
    </location>
</feature>
<sequence>MNNQRQHHWKKPLPLKNPSTPRLPRIGLMDRPFECALTNAVAPSTSKKTSPSTNPKHESNIKKSDSNDSGIESSCSQYKKGLKGKALFQSATMLLACYIRINKLIMSQITIIKENENIDLND</sequence>
<comment type="caution">
    <text evidence="2">The sequence shown here is derived from an EMBL/GenBank/DDBJ whole genome shotgun (WGS) entry which is preliminary data.</text>
</comment>
<reference evidence="2" key="1">
    <citation type="submission" date="2020-08" db="EMBL/GenBank/DDBJ databases">
        <title>Multicomponent nature underlies the extraordinary mechanical properties of spider dragline silk.</title>
        <authorList>
            <person name="Kono N."/>
            <person name="Nakamura H."/>
            <person name="Mori M."/>
            <person name="Yoshida Y."/>
            <person name="Ohtoshi R."/>
            <person name="Malay A.D."/>
            <person name="Moran D.A.P."/>
            <person name="Tomita M."/>
            <person name="Numata K."/>
            <person name="Arakawa K."/>
        </authorList>
    </citation>
    <scope>NUCLEOTIDE SEQUENCE</scope>
</reference>
<evidence type="ECO:0000256" key="1">
    <source>
        <dbReference type="SAM" id="MobiDB-lite"/>
    </source>
</evidence>
<dbReference type="AlphaFoldDB" id="A0A8X7BYF3"/>
<proteinExistence type="predicted"/>
<protein>
    <submittedName>
        <fullName evidence="2">Uncharacterized protein</fullName>
    </submittedName>
</protein>
<dbReference type="OrthoDB" id="6433569at2759"/>
<dbReference type="EMBL" id="BMAV01005395">
    <property type="protein sequence ID" value="GFY46429.1"/>
    <property type="molecule type" value="Genomic_DNA"/>
</dbReference>
<feature type="region of interest" description="Disordered" evidence="1">
    <location>
        <begin position="1"/>
        <end position="24"/>
    </location>
</feature>
<feature type="compositionally biased region" description="Basic residues" evidence="1">
    <location>
        <begin position="1"/>
        <end position="13"/>
    </location>
</feature>
<organism evidence="2 3">
    <name type="scientific">Trichonephila inaurata madagascariensis</name>
    <dbReference type="NCBI Taxonomy" id="2747483"/>
    <lineage>
        <taxon>Eukaryota</taxon>
        <taxon>Metazoa</taxon>
        <taxon>Ecdysozoa</taxon>
        <taxon>Arthropoda</taxon>
        <taxon>Chelicerata</taxon>
        <taxon>Arachnida</taxon>
        <taxon>Araneae</taxon>
        <taxon>Araneomorphae</taxon>
        <taxon>Entelegynae</taxon>
        <taxon>Araneoidea</taxon>
        <taxon>Nephilidae</taxon>
        <taxon>Trichonephila</taxon>
        <taxon>Trichonephila inaurata</taxon>
    </lineage>
</organism>
<accession>A0A8X7BYF3</accession>
<feature type="compositionally biased region" description="Low complexity" evidence="1">
    <location>
        <begin position="43"/>
        <end position="54"/>
    </location>
</feature>
<feature type="region of interest" description="Disordered" evidence="1">
    <location>
        <begin position="39"/>
        <end position="75"/>
    </location>
</feature>
<evidence type="ECO:0000313" key="3">
    <source>
        <dbReference type="Proteomes" id="UP000886998"/>
    </source>
</evidence>
<dbReference type="Proteomes" id="UP000886998">
    <property type="component" value="Unassembled WGS sequence"/>
</dbReference>
<gene>
    <name evidence="2" type="primary">AVEN_106043_1</name>
    <name evidence="2" type="ORF">TNIN_100021</name>
</gene>